<evidence type="ECO:0000256" key="1">
    <source>
        <dbReference type="SAM" id="MobiDB-lite"/>
    </source>
</evidence>
<evidence type="ECO:0000313" key="3">
    <source>
        <dbReference type="RefSeq" id="XP_026686449.1"/>
    </source>
</evidence>
<dbReference type="KEGG" id="dci:103519013"/>
<feature type="region of interest" description="Disordered" evidence="1">
    <location>
        <begin position="1"/>
        <end position="36"/>
    </location>
</feature>
<protein>
    <submittedName>
        <fullName evidence="3">Uncharacterized protein LOC103519013</fullName>
    </submittedName>
</protein>
<sequence length="287" mass="32905">MCQCFGKSDLRKQPETAEDTSKPELSPGAQPAAAEEEAVHVWPDFPFGAMYKTLARQVKGELGKKVKQLGKTFETEVADYEREQHDLARLIALMQLIVDSQWTSNWMKEQQRKIENERKKLEEESRKKLVYVQLLSNNDTLFHPTRFVKRQICPTRLAERQAKKTVTFAKPLVTRGGTAPSAAAPGGKHVCVVPVRRKVEVEDSSRLSGVRDEPALRILQATFIPAIKVNPKPKRTEIPLEEKVPHPPDMMSDMEEEEEEEEVEEEELVNMRDIMDYLTHEMSRQIQ</sequence>
<dbReference type="Proteomes" id="UP000079169">
    <property type="component" value="Unplaced"/>
</dbReference>
<feature type="region of interest" description="Disordered" evidence="1">
    <location>
        <begin position="239"/>
        <end position="267"/>
    </location>
</feature>
<evidence type="ECO:0000313" key="2">
    <source>
        <dbReference type="Proteomes" id="UP000079169"/>
    </source>
</evidence>
<accession>A0A3Q0JDE1</accession>
<name>A0A3Q0JDE1_DIACI</name>
<gene>
    <name evidence="3" type="primary">LOC103519013</name>
</gene>
<keyword evidence="2" id="KW-1185">Reference proteome</keyword>
<dbReference type="PaxDb" id="121845-A0A3Q0JDE1"/>
<dbReference type="GeneID" id="103519013"/>
<dbReference type="AlphaFoldDB" id="A0A3Q0JDE1"/>
<proteinExistence type="predicted"/>
<feature type="compositionally biased region" description="Acidic residues" evidence="1">
    <location>
        <begin position="252"/>
        <end position="267"/>
    </location>
</feature>
<reference evidence="3" key="1">
    <citation type="submission" date="2025-08" db="UniProtKB">
        <authorList>
            <consortium name="RefSeq"/>
        </authorList>
    </citation>
    <scope>IDENTIFICATION</scope>
</reference>
<organism evidence="2 3">
    <name type="scientific">Diaphorina citri</name>
    <name type="common">Asian citrus psyllid</name>
    <dbReference type="NCBI Taxonomy" id="121845"/>
    <lineage>
        <taxon>Eukaryota</taxon>
        <taxon>Metazoa</taxon>
        <taxon>Ecdysozoa</taxon>
        <taxon>Arthropoda</taxon>
        <taxon>Hexapoda</taxon>
        <taxon>Insecta</taxon>
        <taxon>Pterygota</taxon>
        <taxon>Neoptera</taxon>
        <taxon>Paraneoptera</taxon>
        <taxon>Hemiptera</taxon>
        <taxon>Sternorrhyncha</taxon>
        <taxon>Psylloidea</taxon>
        <taxon>Psyllidae</taxon>
        <taxon>Diaphorininae</taxon>
        <taxon>Diaphorina</taxon>
    </lineage>
</organism>
<dbReference type="RefSeq" id="XP_026686449.1">
    <property type="nucleotide sequence ID" value="XM_026830648.1"/>
</dbReference>
<feature type="compositionally biased region" description="Basic and acidic residues" evidence="1">
    <location>
        <begin position="8"/>
        <end position="22"/>
    </location>
</feature>